<keyword evidence="3" id="KW-1185">Reference proteome</keyword>
<dbReference type="EMBL" id="CM026429">
    <property type="protein sequence ID" value="KAG0563429.1"/>
    <property type="molecule type" value="Genomic_DNA"/>
</dbReference>
<name>A0A8T0GYY1_CERPU</name>
<dbReference type="InterPro" id="IPR031985">
    <property type="entry name" value="DUF4787"/>
</dbReference>
<accession>A0A8T0GYY1</accession>
<feature type="signal peptide" evidence="1">
    <location>
        <begin position="1"/>
        <end position="25"/>
    </location>
</feature>
<feature type="chain" id="PRO_5035926463" evidence="1">
    <location>
        <begin position="26"/>
        <end position="103"/>
    </location>
</feature>
<reference evidence="2" key="1">
    <citation type="submission" date="2020-06" db="EMBL/GenBank/DDBJ databases">
        <title>WGS assembly of Ceratodon purpureus strain R40.</title>
        <authorList>
            <person name="Carey S.B."/>
            <person name="Jenkins J."/>
            <person name="Shu S."/>
            <person name="Lovell J.T."/>
            <person name="Sreedasyam A."/>
            <person name="Maumus F."/>
            <person name="Tiley G.P."/>
            <person name="Fernandez-Pozo N."/>
            <person name="Barry K."/>
            <person name="Chen C."/>
            <person name="Wang M."/>
            <person name="Lipzen A."/>
            <person name="Daum C."/>
            <person name="Saski C.A."/>
            <person name="Payton A.C."/>
            <person name="Mcbreen J.C."/>
            <person name="Conrad R.E."/>
            <person name="Kollar L.M."/>
            <person name="Olsson S."/>
            <person name="Huttunen S."/>
            <person name="Landis J.B."/>
            <person name="Wickett N.J."/>
            <person name="Johnson M.G."/>
            <person name="Rensing S.A."/>
            <person name="Grimwood J."/>
            <person name="Schmutz J."/>
            <person name="Mcdaniel S.F."/>
        </authorList>
    </citation>
    <scope>NUCLEOTIDE SEQUENCE</scope>
    <source>
        <strain evidence="2">R40</strain>
    </source>
</reference>
<organism evidence="2 3">
    <name type="scientific">Ceratodon purpureus</name>
    <name type="common">Fire moss</name>
    <name type="synonym">Dicranum purpureum</name>
    <dbReference type="NCBI Taxonomy" id="3225"/>
    <lineage>
        <taxon>Eukaryota</taxon>
        <taxon>Viridiplantae</taxon>
        <taxon>Streptophyta</taxon>
        <taxon>Embryophyta</taxon>
        <taxon>Bryophyta</taxon>
        <taxon>Bryophytina</taxon>
        <taxon>Bryopsida</taxon>
        <taxon>Dicranidae</taxon>
        <taxon>Pseudoditrichales</taxon>
        <taxon>Ditrichaceae</taxon>
        <taxon>Ceratodon</taxon>
    </lineage>
</organism>
<protein>
    <submittedName>
        <fullName evidence="2">Uncharacterized protein</fullName>
    </submittedName>
</protein>
<dbReference type="PANTHER" id="PTHR35455:SF1">
    <property type="entry name" value="AGAP005842-PA"/>
    <property type="match status" value="1"/>
</dbReference>
<dbReference type="AlphaFoldDB" id="A0A8T0GYY1"/>
<sequence>MASPAAASMVAVMLLFSLCLTCVDAAVNTVYHSRTADRDLGERKLQCYMDIDSGLWGDRCKASPIDKENCALSCVSPSCYESVYGNDPVSLSSLSCLSGQIGS</sequence>
<proteinExistence type="predicted"/>
<comment type="caution">
    <text evidence="2">The sequence shown here is derived from an EMBL/GenBank/DDBJ whole genome shotgun (WGS) entry which is preliminary data.</text>
</comment>
<evidence type="ECO:0000256" key="1">
    <source>
        <dbReference type="SAM" id="SignalP"/>
    </source>
</evidence>
<dbReference type="Proteomes" id="UP000822688">
    <property type="component" value="Chromosome 8"/>
</dbReference>
<gene>
    <name evidence="2" type="ORF">KC19_8G030600</name>
</gene>
<keyword evidence="1" id="KW-0732">Signal</keyword>
<evidence type="ECO:0000313" key="2">
    <source>
        <dbReference type="EMBL" id="KAG0563429.1"/>
    </source>
</evidence>
<evidence type="ECO:0000313" key="3">
    <source>
        <dbReference type="Proteomes" id="UP000822688"/>
    </source>
</evidence>
<dbReference type="Pfam" id="PF16029">
    <property type="entry name" value="DUF4787"/>
    <property type="match status" value="1"/>
</dbReference>
<dbReference type="PANTHER" id="PTHR35455">
    <property type="entry name" value="UNNAMED PRODUCT"/>
    <property type="match status" value="1"/>
</dbReference>